<name>A0AAQ4QI72_GASAC</name>
<dbReference type="GeneTree" id="ENSGT00980000201116"/>
<accession>A0AAQ4QI72</accession>
<dbReference type="SUPFAM" id="SSF56219">
    <property type="entry name" value="DNase I-like"/>
    <property type="match status" value="1"/>
</dbReference>
<dbReference type="Proteomes" id="UP000007635">
    <property type="component" value="Chromosome XII"/>
</dbReference>
<organism evidence="1 2">
    <name type="scientific">Gasterosteus aculeatus aculeatus</name>
    <name type="common">three-spined stickleback</name>
    <dbReference type="NCBI Taxonomy" id="481459"/>
    <lineage>
        <taxon>Eukaryota</taxon>
        <taxon>Metazoa</taxon>
        <taxon>Chordata</taxon>
        <taxon>Craniata</taxon>
        <taxon>Vertebrata</taxon>
        <taxon>Euteleostomi</taxon>
        <taxon>Actinopterygii</taxon>
        <taxon>Neopterygii</taxon>
        <taxon>Teleostei</taxon>
        <taxon>Neoteleostei</taxon>
        <taxon>Acanthomorphata</taxon>
        <taxon>Eupercaria</taxon>
        <taxon>Perciformes</taxon>
        <taxon>Cottioidei</taxon>
        <taxon>Gasterosteales</taxon>
        <taxon>Gasterosteidae</taxon>
        <taxon>Gasterosteus</taxon>
    </lineage>
</organism>
<keyword evidence="2" id="KW-1185">Reference proteome</keyword>
<reference evidence="1" key="3">
    <citation type="submission" date="2025-09" db="UniProtKB">
        <authorList>
            <consortium name="Ensembl"/>
        </authorList>
    </citation>
    <scope>IDENTIFICATION</scope>
</reference>
<reference evidence="1" key="2">
    <citation type="submission" date="2025-08" db="UniProtKB">
        <authorList>
            <consortium name="Ensembl"/>
        </authorList>
    </citation>
    <scope>IDENTIFICATION</scope>
</reference>
<dbReference type="Ensembl" id="ENSGACT00000085101.1">
    <property type="protein sequence ID" value="ENSGACP00000050572.1"/>
    <property type="gene ID" value="ENSGACG00000030855.1"/>
</dbReference>
<evidence type="ECO:0000313" key="2">
    <source>
        <dbReference type="Proteomes" id="UP000007635"/>
    </source>
</evidence>
<evidence type="ECO:0008006" key="3">
    <source>
        <dbReference type="Google" id="ProtNLM"/>
    </source>
</evidence>
<proteinExistence type="predicted"/>
<dbReference type="InterPro" id="IPR036691">
    <property type="entry name" value="Endo/exonu/phosph_ase_sf"/>
</dbReference>
<protein>
    <recommendedName>
        <fullName evidence="3">Endonuclease/exonuclease/phosphatase domain-containing protein</fullName>
    </recommendedName>
</protein>
<dbReference type="AlphaFoldDB" id="A0AAQ4QI72"/>
<evidence type="ECO:0000313" key="1">
    <source>
        <dbReference type="Ensembl" id="ENSGACP00000050572.1"/>
    </source>
</evidence>
<reference evidence="1 2" key="1">
    <citation type="journal article" date="2021" name="G3 (Bethesda)">
        <title>Improved contiguity of the threespine stickleback genome using long-read sequencing.</title>
        <authorList>
            <person name="Nath S."/>
            <person name="Shaw D.E."/>
            <person name="White M.A."/>
        </authorList>
    </citation>
    <scope>NUCLEOTIDE SEQUENCE [LARGE SCALE GENOMIC DNA]</scope>
    <source>
        <strain evidence="1 2">Lake Benthic</strain>
    </source>
</reference>
<sequence>RWCAALRLKRGQIGNVRKSEDDEDGRTIGISFDHLGREYKLVNIYAPNEVKEREDFFERMAATCCTECIIVGDFNVWEADASRRRLKEVMKTNGLIDVWRENNPRGWRGRREKRLQDFIKNYLARKRLISVGEDGG</sequence>
<dbReference type="Gene3D" id="3.60.10.10">
    <property type="entry name" value="Endonuclease/exonuclease/phosphatase"/>
    <property type="match status" value="1"/>
</dbReference>